<evidence type="ECO:0000256" key="1">
    <source>
        <dbReference type="ARBA" id="ARBA00004370"/>
    </source>
</evidence>
<comment type="subcellular location">
    <subcellularLocation>
        <location evidence="1">Membrane</location>
    </subcellularLocation>
</comment>
<accession>A0ABU8L705</accession>
<evidence type="ECO:0000256" key="3">
    <source>
        <dbReference type="ARBA" id="ARBA00023136"/>
    </source>
</evidence>
<sequence>MTTRATRGSRRRTVAALAVILAVLGAFVFRLVDIQIVHADDHVAEGIGDGNLGTTQRIAGARGDIVDEHGTVLASSVLVYDAQLDPKLIQDFEEEPNPKKKPEMSWDEASERIAGIVGKSIDDVRGIVADKLAADRMSQYAELADGLSTEQYLQLRELVVDEGLAYMAMIPRSVRVYPNGAVAGSAVGFLNGAGDAQYGIEKMQDQCLSATDGEVTYLRGQGGVKIPGSERATPAVDGGTVQLTIDSDLNWYLQQMIAEEAKKQGAKAGSVTVVEVATGKIRAMAEYPTVDPNDIDSVPQKYWMSQIFADAYEPGSTFKPITAASVLEEGAATPLSTVTAPSREVFPNGAVVNDPFSHPVYQYTFAGALIDSSNVSLSKFGTRIPPQARYDYLKAFGVGEPTGVGFPAEQQGVVHDPATWDNQTLYTTTFGQAFTVTPAQIAGAYQALANDGEKIPLSLVESCTAADGTVTKAATPDGERIVSEKTATEVRRMLENVAVQGGLADAVEVPGYRIGMKTGTAQKPDGKGGYKAGIYFTNMAGIAPIEDPQYVVLVTLDEPTKIRSSAATASAFQKAMTQVLKTYKVAPSSQPMDELLPKFD</sequence>
<dbReference type="InterPro" id="IPR012338">
    <property type="entry name" value="Beta-lactam/transpept-like"/>
</dbReference>
<comment type="caution">
    <text evidence="6">The sequence shown here is derived from an EMBL/GenBank/DDBJ whole genome shotgun (WGS) entry which is preliminary data.</text>
</comment>
<dbReference type="Pfam" id="PF03717">
    <property type="entry name" value="PBP_dimer"/>
    <property type="match status" value="1"/>
</dbReference>
<dbReference type="Pfam" id="PF00905">
    <property type="entry name" value="Transpeptidase"/>
    <property type="match status" value="1"/>
</dbReference>
<reference evidence="6 7" key="1">
    <citation type="submission" date="2024-02" db="EMBL/GenBank/DDBJ databases">
        <authorList>
            <person name="Saticioglu I.B."/>
        </authorList>
    </citation>
    <scope>NUCLEOTIDE SEQUENCE [LARGE SCALE GENOMIC DNA]</scope>
    <source>
        <strain evidence="6 7">Mu-80</strain>
    </source>
</reference>
<proteinExistence type="inferred from homology"/>
<dbReference type="PANTHER" id="PTHR30627">
    <property type="entry name" value="PEPTIDOGLYCAN D,D-TRANSPEPTIDASE"/>
    <property type="match status" value="1"/>
</dbReference>
<dbReference type="Gene3D" id="3.40.710.10">
    <property type="entry name" value="DD-peptidase/beta-lactamase superfamily"/>
    <property type="match status" value="1"/>
</dbReference>
<keyword evidence="7" id="KW-1185">Reference proteome</keyword>
<organism evidence="6 7">
    <name type="scientific">Microbacterium bandirmense</name>
    <dbReference type="NCBI Taxonomy" id="3122050"/>
    <lineage>
        <taxon>Bacteria</taxon>
        <taxon>Bacillati</taxon>
        <taxon>Actinomycetota</taxon>
        <taxon>Actinomycetes</taxon>
        <taxon>Micrococcales</taxon>
        <taxon>Microbacteriaceae</taxon>
        <taxon>Microbacterium</taxon>
    </lineage>
</organism>
<keyword evidence="3" id="KW-0472">Membrane</keyword>
<dbReference type="Gene3D" id="3.30.450.330">
    <property type="match status" value="1"/>
</dbReference>
<dbReference type="InterPro" id="IPR050515">
    <property type="entry name" value="Beta-lactam/transpept"/>
</dbReference>
<evidence type="ECO:0000313" key="6">
    <source>
        <dbReference type="EMBL" id="MEJ1086785.1"/>
    </source>
</evidence>
<comment type="similarity">
    <text evidence="2">Belongs to the transpeptidase family.</text>
</comment>
<feature type="domain" description="Penicillin-binding protein dimerisation" evidence="5">
    <location>
        <begin position="58"/>
        <end position="210"/>
    </location>
</feature>
<name>A0ABU8L705_9MICO</name>
<dbReference type="EMBL" id="JBBDGM010000001">
    <property type="protein sequence ID" value="MEJ1086785.1"/>
    <property type="molecule type" value="Genomic_DNA"/>
</dbReference>
<dbReference type="PANTHER" id="PTHR30627:SF1">
    <property type="entry name" value="PEPTIDOGLYCAN D,D-TRANSPEPTIDASE FTSI"/>
    <property type="match status" value="1"/>
</dbReference>
<evidence type="ECO:0000259" key="4">
    <source>
        <dbReference type="Pfam" id="PF00905"/>
    </source>
</evidence>
<dbReference type="InterPro" id="IPR036138">
    <property type="entry name" value="PBP_dimer_sf"/>
</dbReference>
<gene>
    <name evidence="6" type="ORF">WDU99_00460</name>
</gene>
<protein>
    <submittedName>
        <fullName evidence="6">Penicillin-binding protein 2</fullName>
    </submittedName>
</protein>
<dbReference type="Proteomes" id="UP001371224">
    <property type="component" value="Unassembled WGS sequence"/>
</dbReference>
<evidence type="ECO:0000313" key="7">
    <source>
        <dbReference type="Proteomes" id="UP001371224"/>
    </source>
</evidence>
<dbReference type="InterPro" id="IPR001460">
    <property type="entry name" value="PCN-bd_Tpept"/>
</dbReference>
<evidence type="ECO:0000256" key="2">
    <source>
        <dbReference type="ARBA" id="ARBA00007171"/>
    </source>
</evidence>
<evidence type="ECO:0000259" key="5">
    <source>
        <dbReference type="Pfam" id="PF03717"/>
    </source>
</evidence>
<dbReference type="Gene3D" id="3.90.1310.10">
    <property type="entry name" value="Penicillin-binding protein 2a (Domain 2)"/>
    <property type="match status" value="1"/>
</dbReference>
<dbReference type="SUPFAM" id="SSF56601">
    <property type="entry name" value="beta-lactamase/transpeptidase-like"/>
    <property type="match status" value="1"/>
</dbReference>
<feature type="domain" description="Penicillin-binding protein transpeptidase" evidence="4">
    <location>
        <begin position="269"/>
        <end position="576"/>
    </location>
</feature>
<dbReference type="SUPFAM" id="SSF56519">
    <property type="entry name" value="Penicillin binding protein dimerisation domain"/>
    <property type="match status" value="1"/>
</dbReference>
<dbReference type="RefSeq" id="WP_337330468.1">
    <property type="nucleotide sequence ID" value="NZ_JBBDGM010000001.1"/>
</dbReference>
<dbReference type="InterPro" id="IPR005311">
    <property type="entry name" value="PBP_dimer"/>
</dbReference>